<feature type="compositionally biased region" description="Polar residues" evidence="1">
    <location>
        <begin position="158"/>
        <end position="171"/>
    </location>
</feature>
<evidence type="ECO:0000313" key="2">
    <source>
        <dbReference type="EMBL" id="KAK5695401.1"/>
    </source>
</evidence>
<feature type="compositionally biased region" description="Polar residues" evidence="1">
    <location>
        <begin position="180"/>
        <end position="206"/>
    </location>
</feature>
<gene>
    <name evidence="2" type="ORF">LTR97_008907</name>
</gene>
<proteinExistence type="predicted"/>
<dbReference type="Proteomes" id="UP001310594">
    <property type="component" value="Unassembled WGS sequence"/>
</dbReference>
<evidence type="ECO:0000256" key="1">
    <source>
        <dbReference type="SAM" id="MobiDB-lite"/>
    </source>
</evidence>
<dbReference type="EMBL" id="JAVRQU010000014">
    <property type="protein sequence ID" value="KAK5695401.1"/>
    <property type="molecule type" value="Genomic_DNA"/>
</dbReference>
<feature type="region of interest" description="Disordered" evidence="1">
    <location>
        <begin position="238"/>
        <end position="296"/>
    </location>
</feature>
<comment type="caution">
    <text evidence="2">The sequence shown here is derived from an EMBL/GenBank/DDBJ whole genome shotgun (WGS) entry which is preliminary data.</text>
</comment>
<feature type="region of interest" description="Disordered" evidence="1">
    <location>
        <begin position="158"/>
        <end position="206"/>
    </location>
</feature>
<organism evidence="2 3">
    <name type="scientific">Elasticomyces elasticus</name>
    <dbReference type="NCBI Taxonomy" id="574655"/>
    <lineage>
        <taxon>Eukaryota</taxon>
        <taxon>Fungi</taxon>
        <taxon>Dikarya</taxon>
        <taxon>Ascomycota</taxon>
        <taxon>Pezizomycotina</taxon>
        <taxon>Dothideomycetes</taxon>
        <taxon>Dothideomycetidae</taxon>
        <taxon>Mycosphaerellales</taxon>
        <taxon>Teratosphaeriaceae</taxon>
        <taxon>Elasticomyces</taxon>
    </lineage>
</organism>
<dbReference type="AlphaFoldDB" id="A0AAN7ZMB0"/>
<reference evidence="2" key="1">
    <citation type="submission" date="2023-08" db="EMBL/GenBank/DDBJ databases">
        <title>Black Yeasts Isolated from many extreme environments.</title>
        <authorList>
            <person name="Coleine C."/>
            <person name="Stajich J.E."/>
            <person name="Selbmann L."/>
        </authorList>
    </citation>
    <scope>NUCLEOTIDE SEQUENCE</scope>
    <source>
        <strain evidence="2">CCFEE 5810</strain>
    </source>
</reference>
<evidence type="ECO:0000313" key="3">
    <source>
        <dbReference type="Proteomes" id="UP001310594"/>
    </source>
</evidence>
<name>A0AAN7ZMB0_9PEZI</name>
<feature type="compositionally biased region" description="Polar residues" evidence="1">
    <location>
        <begin position="244"/>
        <end position="276"/>
    </location>
</feature>
<accession>A0AAN7ZMB0</accession>
<protein>
    <submittedName>
        <fullName evidence="2">Uncharacterized protein</fullName>
    </submittedName>
</protein>
<sequence>MLGNRTLTSPSVYISFETAYAINDCGQTLGQAYPGALLPLDPDSLFSIQGQHDYFVATTDGHLSTFYQSAQFNFNDVTGLVPASVYTAQPSCFAAPHGCYTIYPDYSPVLVLPPEIRGLDPAWRNCALDWHGAWDPPVALTPQEVVASVTEPSVIMTTAATPQGGISSPAQRTDPVRTTEALSTTTPDLGSYSMLPQPTAHTSSVVSPDVITASEPIGAPGALQSADEPEAATVPILSHDASPASPSQPAEQMSATIASVSDAASTTMPIASSSEDPTAEKSAAPIPSPLPEQSTGATFQLSATTSGNNIDRLTAQASPTNALDVLTQAQLSVLVLTPDSTDPTGQASMDSSLYVSTVSGSRSIDTFNLPSYATSSLEPGATLATGTSAATANPNIMPGDTALQMPSSSVAVLVPLGSLTLSAVPMLPTDGGTEVALLLGTQTLVDADPLTISGYTLKALPSGISVDGTVIQYSDLSAAPVASISAIAATLALTLGGGSVLTASRAFDGAIQLGSRTLSPDGSAATIAGHTVSAAGNGVVLGGTTTATFENMFPTIPTSPEAILLSLDPSETMTASQESQTNSDELNWIVGGHTLVRSESALVISSHTFSVASDAIFEDGTKVGYSAVIQASSQAEASESPAGTTDGFLPAVETAKAVYTPGASTSYPAASTFSRVASTTAAGAAAVRSKPSLEVWGMSIFCVFLVANV</sequence>